<evidence type="ECO:0000256" key="3">
    <source>
        <dbReference type="PROSITE-ProRule" id="PRU00703"/>
    </source>
</evidence>
<organism evidence="5 6">
    <name type="scientific">Desulfonatronospira thiodismutans ASO3-1</name>
    <dbReference type="NCBI Taxonomy" id="555779"/>
    <lineage>
        <taxon>Bacteria</taxon>
        <taxon>Pseudomonadati</taxon>
        <taxon>Thermodesulfobacteriota</taxon>
        <taxon>Desulfovibrionia</taxon>
        <taxon>Desulfovibrionales</taxon>
        <taxon>Desulfonatronovibrionaceae</taxon>
        <taxon>Desulfonatronospira</taxon>
    </lineage>
</organism>
<comment type="caution">
    <text evidence="5">The sequence shown here is derived from an EMBL/GenBank/DDBJ whole genome shotgun (WGS) entry which is preliminary data.</text>
</comment>
<dbReference type="PANTHER" id="PTHR22777">
    <property type="entry name" value="HEMOLYSIN-RELATED"/>
    <property type="match status" value="1"/>
</dbReference>
<evidence type="ECO:0000256" key="2">
    <source>
        <dbReference type="ARBA" id="ARBA00023122"/>
    </source>
</evidence>
<dbReference type="RefSeq" id="WP_008868833.1">
    <property type="nucleotide sequence ID" value="NZ_ACJN02000001.1"/>
</dbReference>
<dbReference type="OrthoDB" id="9798188at2"/>
<dbReference type="InterPro" id="IPR044751">
    <property type="entry name" value="Ion_transp-like_CBS"/>
</dbReference>
<feature type="domain" description="CBS" evidence="4">
    <location>
        <begin position="125"/>
        <end position="182"/>
    </location>
</feature>
<protein>
    <submittedName>
        <fullName evidence="5">CBS domain containing protein</fullName>
    </submittedName>
</protein>
<dbReference type="Gene3D" id="3.30.465.10">
    <property type="match status" value="1"/>
</dbReference>
<gene>
    <name evidence="5" type="ORF">Dthio_PD3133</name>
</gene>
<dbReference type="CDD" id="cd04590">
    <property type="entry name" value="CBS_pair_CorC_HlyC_assoc"/>
    <property type="match status" value="1"/>
</dbReference>
<dbReference type="SMART" id="SM01091">
    <property type="entry name" value="CorC_HlyC"/>
    <property type="match status" value="1"/>
</dbReference>
<dbReference type="Pfam" id="PF00571">
    <property type="entry name" value="CBS"/>
    <property type="match status" value="2"/>
</dbReference>
<dbReference type="GO" id="GO:0005886">
    <property type="term" value="C:plasma membrane"/>
    <property type="evidence" value="ECO:0007669"/>
    <property type="project" value="TreeGrafter"/>
</dbReference>
<feature type="domain" description="CBS" evidence="4">
    <location>
        <begin position="61"/>
        <end position="120"/>
    </location>
</feature>
<dbReference type="eggNOG" id="COG1253">
    <property type="taxonomic scope" value="Bacteria"/>
</dbReference>
<proteinExistence type="predicted"/>
<accession>D6SLZ3</accession>
<dbReference type="PROSITE" id="PS51371">
    <property type="entry name" value="CBS"/>
    <property type="match status" value="2"/>
</dbReference>
<dbReference type="EMBL" id="ACJN02000001">
    <property type="protein sequence ID" value="EFI35704.1"/>
    <property type="molecule type" value="Genomic_DNA"/>
</dbReference>
<reference evidence="5" key="1">
    <citation type="submission" date="2010-05" db="EMBL/GenBank/DDBJ databases">
        <title>The draft genome of Desulfonatronospira thiodismutans ASO3-1.</title>
        <authorList>
            <consortium name="US DOE Joint Genome Institute (JGI-PGF)"/>
            <person name="Lucas S."/>
            <person name="Copeland A."/>
            <person name="Lapidus A."/>
            <person name="Cheng J.-F."/>
            <person name="Bruce D."/>
            <person name="Goodwin L."/>
            <person name="Pitluck S."/>
            <person name="Chertkov O."/>
            <person name="Brettin T."/>
            <person name="Detter J.C."/>
            <person name="Han C."/>
            <person name="Land M.L."/>
            <person name="Hauser L."/>
            <person name="Kyrpides N."/>
            <person name="Mikhailova N."/>
            <person name="Muyzer G."/>
            <person name="Woyke T."/>
        </authorList>
    </citation>
    <scope>NUCLEOTIDE SEQUENCE [LARGE SCALE GENOMIC DNA]</scope>
    <source>
        <strain evidence="5">ASO3-1</strain>
    </source>
</reference>
<dbReference type="SMART" id="SM00116">
    <property type="entry name" value="CBS"/>
    <property type="match status" value="1"/>
</dbReference>
<evidence type="ECO:0000313" key="6">
    <source>
        <dbReference type="Proteomes" id="UP000005496"/>
    </source>
</evidence>
<keyword evidence="2 3" id="KW-0129">CBS domain</keyword>
<name>D6SLZ3_9BACT</name>
<dbReference type="InterPro" id="IPR016169">
    <property type="entry name" value="FAD-bd_PCMH_sub2"/>
</dbReference>
<keyword evidence="1" id="KW-0677">Repeat</keyword>
<dbReference type="AlphaFoldDB" id="D6SLZ3"/>
<evidence type="ECO:0000256" key="1">
    <source>
        <dbReference type="ARBA" id="ARBA00022737"/>
    </source>
</evidence>
<dbReference type="InterPro" id="IPR000644">
    <property type="entry name" value="CBS_dom"/>
</dbReference>
<dbReference type="Gene3D" id="3.10.580.10">
    <property type="entry name" value="CBS-domain"/>
    <property type="match status" value="1"/>
</dbReference>
<sequence length="270" mass="30927">MEEASESKLWNMIRRMFGTRCDAPLEEVIREASEEGEIKNEEVRMLLNILRLHEKQAVEIMVPRTDLVCAEENDTLKDVAESILQSGHSRLPVYRENKDHIVGLIHAKDLLQHFFENKDVSVNSLMREPHFMPETKNVRQILMDFQNQKIHLGVVLDEYGGTSGIVTLEDVLEEIVGEIEDEYDPPRPQEVQTMDDGTYYVAGRTSLDELADIGIKIPTEQVETIGGYISHLAGKVPVKGEEFSDEFFSYVVQEANTKNIQWLTIRRLDP</sequence>
<dbReference type="InterPro" id="IPR036318">
    <property type="entry name" value="FAD-bd_PCMH-like_sf"/>
</dbReference>
<dbReference type="PANTHER" id="PTHR22777:SF17">
    <property type="entry name" value="UPF0053 PROTEIN SLL0260"/>
    <property type="match status" value="1"/>
</dbReference>
<dbReference type="GO" id="GO:0050660">
    <property type="term" value="F:flavin adenine dinucleotide binding"/>
    <property type="evidence" value="ECO:0007669"/>
    <property type="project" value="InterPro"/>
</dbReference>
<evidence type="ECO:0000259" key="4">
    <source>
        <dbReference type="PROSITE" id="PS51371"/>
    </source>
</evidence>
<dbReference type="InterPro" id="IPR046342">
    <property type="entry name" value="CBS_dom_sf"/>
</dbReference>
<dbReference type="SUPFAM" id="SSF54631">
    <property type="entry name" value="CBS-domain pair"/>
    <property type="match status" value="1"/>
</dbReference>
<evidence type="ECO:0000313" key="5">
    <source>
        <dbReference type="EMBL" id="EFI35704.1"/>
    </source>
</evidence>
<dbReference type="InterPro" id="IPR005170">
    <property type="entry name" value="Transptr-assoc_dom"/>
</dbReference>
<dbReference type="SUPFAM" id="SSF56176">
    <property type="entry name" value="FAD-binding/transporter-associated domain-like"/>
    <property type="match status" value="1"/>
</dbReference>
<dbReference type="Pfam" id="PF03471">
    <property type="entry name" value="CorC_HlyC"/>
    <property type="match status" value="1"/>
</dbReference>
<dbReference type="Proteomes" id="UP000005496">
    <property type="component" value="Unassembled WGS sequence"/>
</dbReference>
<dbReference type="FunFam" id="3.10.580.10:FF:000002">
    <property type="entry name" value="Magnesium/cobalt efflux protein CorC"/>
    <property type="match status" value="1"/>
</dbReference>
<keyword evidence="6" id="KW-1185">Reference proteome</keyword>